<sequence length="656" mass="70123">MVADGTKRSRIGMGFLVGAALVAQPTAARAFNPFGLFGEDKPAVTANAVAYDLQVQGLDGKSDVLTAVRDVSILYRLRQEPPQTGDELVRRAEADIPRIVDALWGSGHYAARVSIVVGGQVIALDRPASGPVRATVDSLRGRALVPVAVMIEPGPLYRFDRVAVLDQRSDLPFDPAELPPRVVTIAPGDPARTADVLQAAAALSDHFRDRSHPFVKVGRRSPVIDHTARTVDLTLLVDPGARAGIGGIGVSGTKQVDPAVVRSFIYAERGDPYSRRAMADIRRSVARIEAIGGVRVREGTALDANGQLPVEVEVTERPLRVIGGSVRYSTIDGPALKAYWAHRNLFGGAERLRIDGDLFYFTGPQNWPGGSNRRGFNTDDIGGRLSASFLKPALWGTRNDLLVDAFVQRELTELYTSNVVNGTAAIRHRFTDSFNVRAGIEGEIGRSTDVLGRFDYGLLGLPLAASYDTTDKPLDPTRGVRVTASVTPYLGFGDAPDAFVISRIQASTYYALDDAARTILAGRVAFGSILGGSIGAIPASRRFYAGGGGSVRGFEYKSLGPRTLGGIVTGGMSLFEASVEARVKLTDTIGIVPFFDMGQAYAGSVPDGSAPLRYAAGLGLRYYTAVGPIRFDVAVPLARRQGERPYAFYVSIGQAF</sequence>
<gene>
    <name evidence="5" type="ORF">C6569_13430</name>
</gene>
<name>A0A2S0NCU5_9HYPH</name>
<keyword evidence="3" id="KW-0472">Membrane</keyword>
<dbReference type="PANTHER" id="PTHR12815">
    <property type="entry name" value="SORTING AND ASSEMBLY MACHINERY SAMM50 PROTEIN FAMILY MEMBER"/>
    <property type="match status" value="1"/>
</dbReference>
<dbReference type="Gene3D" id="2.40.160.50">
    <property type="entry name" value="membrane protein fhac: a member of the omp85/tpsb transporter family"/>
    <property type="match status" value="1"/>
</dbReference>
<dbReference type="Gene3D" id="3.10.20.310">
    <property type="entry name" value="membrane protein fhac"/>
    <property type="match status" value="1"/>
</dbReference>
<dbReference type="Pfam" id="PF01103">
    <property type="entry name" value="Omp85"/>
    <property type="match status" value="1"/>
</dbReference>
<dbReference type="KEGG" id="phr:C6569_13430"/>
<feature type="domain" description="Bacterial surface antigen (D15)" evidence="4">
    <location>
        <begin position="380"/>
        <end position="656"/>
    </location>
</feature>
<dbReference type="InterPro" id="IPR039910">
    <property type="entry name" value="D15-like"/>
</dbReference>
<evidence type="ECO:0000256" key="2">
    <source>
        <dbReference type="ARBA" id="ARBA00022452"/>
    </source>
</evidence>
<dbReference type="EMBL" id="CP027668">
    <property type="protein sequence ID" value="AVO45992.1"/>
    <property type="molecule type" value="Genomic_DNA"/>
</dbReference>
<keyword evidence="6" id="KW-1185">Reference proteome</keyword>
<dbReference type="PANTHER" id="PTHR12815:SF42">
    <property type="entry name" value="BACTERIAL SURFACE ANTIGEN (D15) DOMAIN-CONTAINING PROTEIN"/>
    <property type="match status" value="1"/>
</dbReference>
<dbReference type="InterPro" id="IPR000184">
    <property type="entry name" value="Bac_surfAg_D15"/>
</dbReference>
<evidence type="ECO:0000313" key="5">
    <source>
        <dbReference type="EMBL" id="AVO45992.1"/>
    </source>
</evidence>
<proteinExistence type="predicted"/>
<evidence type="ECO:0000256" key="1">
    <source>
        <dbReference type="ARBA" id="ARBA00004370"/>
    </source>
</evidence>
<dbReference type="GO" id="GO:0019867">
    <property type="term" value="C:outer membrane"/>
    <property type="evidence" value="ECO:0007669"/>
    <property type="project" value="InterPro"/>
</dbReference>
<keyword evidence="2" id="KW-0812">Transmembrane</keyword>
<evidence type="ECO:0000313" key="6">
    <source>
        <dbReference type="Proteomes" id="UP000237889"/>
    </source>
</evidence>
<protein>
    <recommendedName>
        <fullName evidence="4">Bacterial surface antigen (D15) domain-containing protein</fullName>
    </recommendedName>
</protein>
<organism evidence="5 6">
    <name type="scientific">Phreatobacter cathodiphilus</name>
    <dbReference type="NCBI Taxonomy" id="1868589"/>
    <lineage>
        <taxon>Bacteria</taxon>
        <taxon>Pseudomonadati</taxon>
        <taxon>Pseudomonadota</taxon>
        <taxon>Alphaproteobacteria</taxon>
        <taxon>Hyphomicrobiales</taxon>
        <taxon>Phreatobacteraceae</taxon>
        <taxon>Phreatobacter</taxon>
    </lineage>
</organism>
<evidence type="ECO:0000259" key="4">
    <source>
        <dbReference type="Pfam" id="PF01103"/>
    </source>
</evidence>
<dbReference type="OrthoDB" id="9769707at2"/>
<keyword evidence="2" id="KW-1134">Transmembrane beta strand</keyword>
<evidence type="ECO:0000256" key="3">
    <source>
        <dbReference type="ARBA" id="ARBA00023136"/>
    </source>
</evidence>
<dbReference type="AlphaFoldDB" id="A0A2S0NCU5"/>
<dbReference type="Proteomes" id="UP000237889">
    <property type="component" value="Chromosome"/>
</dbReference>
<comment type="subcellular location">
    <subcellularLocation>
        <location evidence="1">Membrane</location>
    </subcellularLocation>
</comment>
<accession>A0A2S0NCU5</accession>
<reference evidence="5 6" key="1">
    <citation type="submission" date="2018-03" db="EMBL/GenBank/DDBJ databases">
        <title>Genome sequencing of Phreatobacter sp.</title>
        <authorList>
            <person name="Kim S.-J."/>
            <person name="Heo J."/>
            <person name="Kwon S.-W."/>
        </authorList>
    </citation>
    <scope>NUCLEOTIDE SEQUENCE [LARGE SCALE GENOMIC DNA]</scope>
    <source>
        <strain evidence="5 6">S-12</strain>
    </source>
</reference>